<keyword evidence="2" id="KW-0547">Nucleotide-binding</keyword>
<dbReference type="InterPro" id="IPR045055">
    <property type="entry name" value="DNA2/NAM7-like"/>
</dbReference>
<dbReference type="PANTHER" id="PTHR10887">
    <property type="entry name" value="DNA2/NAM7 HELICASE FAMILY"/>
    <property type="match status" value="1"/>
</dbReference>
<dbReference type="InterPro" id="IPR041677">
    <property type="entry name" value="DNA2/NAM7_AAA_11"/>
</dbReference>
<dbReference type="GO" id="GO:0005694">
    <property type="term" value="C:chromosome"/>
    <property type="evidence" value="ECO:0007669"/>
    <property type="project" value="UniProtKB-ARBA"/>
</dbReference>
<dbReference type="InterPro" id="IPR041679">
    <property type="entry name" value="DNA2/NAM7-like_C"/>
</dbReference>
<dbReference type="PANTHER" id="PTHR10887:SF517">
    <property type="entry name" value="RNA HELICASE NONSENSE MRNA REDUCING FACTOR"/>
    <property type="match status" value="1"/>
</dbReference>
<dbReference type="Pfam" id="PF13087">
    <property type="entry name" value="AAA_12"/>
    <property type="match status" value="1"/>
</dbReference>
<feature type="domain" description="DNA2/NAM7 helicase helicase" evidence="9">
    <location>
        <begin position="333"/>
        <end position="564"/>
    </location>
</feature>
<dbReference type="Gene3D" id="3.40.50.300">
    <property type="entry name" value="P-loop containing nucleotide triphosphate hydrolases"/>
    <property type="match status" value="2"/>
</dbReference>
<dbReference type="STRING" id="92696.A0A4V2MX68"/>
<evidence type="ECO:0000256" key="6">
    <source>
        <dbReference type="SAM" id="Coils"/>
    </source>
</evidence>
<dbReference type="OrthoDB" id="6730379at2759"/>
<dbReference type="Pfam" id="PF13086">
    <property type="entry name" value="AAA_11"/>
    <property type="match status" value="1"/>
</dbReference>
<feature type="chain" id="PRO_5020570089" description="P-loop containing nucleoside triphosphate hydrolase protein" evidence="8">
    <location>
        <begin position="20"/>
        <end position="856"/>
    </location>
</feature>
<evidence type="ECO:0000313" key="11">
    <source>
        <dbReference type="EMBL" id="TCD69007.1"/>
    </source>
</evidence>
<feature type="coiled-coil region" evidence="6">
    <location>
        <begin position="436"/>
        <end position="463"/>
    </location>
</feature>
<gene>
    <name evidence="11" type="ORF">EIP91_009229</name>
</gene>
<dbReference type="EMBL" id="RWJN01000052">
    <property type="protein sequence ID" value="TCD69007.1"/>
    <property type="molecule type" value="Genomic_DNA"/>
</dbReference>
<dbReference type="FunFam" id="3.40.50.300:FF:000326">
    <property type="entry name" value="P-loop containing nucleoside triphosphate hydrolase"/>
    <property type="match status" value="1"/>
</dbReference>
<reference evidence="11 12" key="1">
    <citation type="submission" date="2018-11" db="EMBL/GenBank/DDBJ databases">
        <title>Genome assembly of Steccherinum ochraceum LE-BIN_3174, the white-rot fungus of the Steccherinaceae family (The Residual Polyporoid clade, Polyporales, Basidiomycota).</title>
        <authorList>
            <person name="Fedorova T.V."/>
            <person name="Glazunova O.A."/>
            <person name="Landesman E.O."/>
            <person name="Moiseenko K.V."/>
            <person name="Psurtseva N.V."/>
            <person name="Savinova O.S."/>
            <person name="Shakhova N.V."/>
            <person name="Tyazhelova T.V."/>
            <person name="Vasina D.V."/>
        </authorList>
    </citation>
    <scope>NUCLEOTIDE SEQUENCE [LARGE SCALE GENOMIC DNA]</scope>
    <source>
        <strain evidence="11 12">LE-BIN_3174</strain>
    </source>
</reference>
<keyword evidence="3" id="KW-0378">Hydrolase</keyword>
<keyword evidence="5" id="KW-0067">ATP-binding</keyword>
<organism evidence="11 12">
    <name type="scientific">Steccherinum ochraceum</name>
    <dbReference type="NCBI Taxonomy" id="92696"/>
    <lineage>
        <taxon>Eukaryota</taxon>
        <taxon>Fungi</taxon>
        <taxon>Dikarya</taxon>
        <taxon>Basidiomycota</taxon>
        <taxon>Agaricomycotina</taxon>
        <taxon>Agaricomycetes</taxon>
        <taxon>Polyporales</taxon>
        <taxon>Steccherinaceae</taxon>
        <taxon>Steccherinum</taxon>
    </lineage>
</organism>
<dbReference type="GO" id="GO:0016787">
    <property type="term" value="F:hydrolase activity"/>
    <property type="evidence" value="ECO:0007669"/>
    <property type="project" value="UniProtKB-KW"/>
</dbReference>
<keyword evidence="8" id="KW-0732">Signal</keyword>
<evidence type="ECO:0000256" key="1">
    <source>
        <dbReference type="ARBA" id="ARBA00007913"/>
    </source>
</evidence>
<evidence type="ECO:0000256" key="7">
    <source>
        <dbReference type="SAM" id="MobiDB-lite"/>
    </source>
</evidence>
<dbReference type="GO" id="GO:0000184">
    <property type="term" value="P:nuclear-transcribed mRNA catabolic process, nonsense-mediated decay"/>
    <property type="evidence" value="ECO:0007669"/>
    <property type="project" value="TreeGrafter"/>
</dbReference>
<feature type="domain" description="DNA2/NAM7 helicase-like C-terminal" evidence="10">
    <location>
        <begin position="573"/>
        <end position="792"/>
    </location>
</feature>
<dbReference type="GO" id="GO:0003724">
    <property type="term" value="F:RNA helicase activity"/>
    <property type="evidence" value="ECO:0007669"/>
    <property type="project" value="TreeGrafter"/>
</dbReference>
<name>A0A4V2MX68_9APHY</name>
<feature type="region of interest" description="Disordered" evidence="7">
    <location>
        <begin position="222"/>
        <end position="241"/>
    </location>
</feature>
<evidence type="ECO:0000313" key="12">
    <source>
        <dbReference type="Proteomes" id="UP000292702"/>
    </source>
</evidence>
<evidence type="ECO:0000256" key="2">
    <source>
        <dbReference type="ARBA" id="ARBA00022741"/>
    </source>
</evidence>
<dbReference type="InterPro" id="IPR047187">
    <property type="entry name" value="SF1_C_Upf1"/>
</dbReference>
<evidence type="ECO:0000256" key="8">
    <source>
        <dbReference type="SAM" id="SignalP"/>
    </source>
</evidence>
<evidence type="ECO:0000256" key="4">
    <source>
        <dbReference type="ARBA" id="ARBA00022806"/>
    </source>
</evidence>
<accession>A0A4V2MX68</accession>
<dbReference type="GO" id="GO:0005737">
    <property type="term" value="C:cytoplasm"/>
    <property type="evidence" value="ECO:0007669"/>
    <property type="project" value="TreeGrafter"/>
</dbReference>
<evidence type="ECO:0000259" key="10">
    <source>
        <dbReference type="Pfam" id="PF13087"/>
    </source>
</evidence>
<dbReference type="Proteomes" id="UP000292702">
    <property type="component" value="Unassembled WGS sequence"/>
</dbReference>
<dbReference type="CDD" id="cd18808">
    <property type="entry name" value="SF1_C_Upf1"/>
    <property type="match status" value="1"/>
</dbReference>
<feature type="region of interest" description="Disordered" evidence="7">
    <location>
        <begin position="256"/>
        <end position="299"/>
    </location>
</feature>
<dbReference type="AlphaFoldDB" id="A0A4V2MX68"/>
<dbReference type="SUPFAM" id="SSF52540">
    <property type="entry name" value="P-loop containing nucleoside triphosphate hydrolases"/>
    <property type="match status" value="1"/>
</dbReference>
<comment type="similarity">
    <text evidence="1">Belongs to the DNA2/NAM7 helicase family.</text>
</comment>
<feature type="signal peptide" evidence="8">
    <location>
        <begin position="1"/>
        <end position="19"/>
    </location>
</feature>
<comment type="caution">
    <text evidence="11">The sequence shown here is derived from an EMBL/GenBank/DDBJ whole genome shotgun (WGS) entry which is preliminary data.</text>
</comment>
<evidence type="ECO:0000259" key="9">
    <source>
        <dbReference type="Pfam" id="PF13086"/>
    </source>
</evidence>
<keyword evidence="4" id="KW-0347">Helicase</keyword>
<feature type="compositionally biased region" description="Polar residues" evidence="7">
    <location>
        <begin position="224"/>
        <end position="235"/>
    </location>
</feature>
<protein>
    <recommendedName>
        <fullName evidence="13">P-loop containing nucleoside triphosphate hydrolase protein</fullName>
    </recommendedName>
</protein>
<proteinExistence type="inferred from homology"/>
<evidence type="ECO:0000256" key="5">
    <source>
        <dbReference type="ARBA" id="ARBA00022840"/>
    </source>
</evidence>
<dbReference type="GO" id="GO:0005524">
    <property type="term" value="F:ATP binding"/>
    <property type="evidence" value="ECO:0007669"/>
    <property type="project" value="UniProtKB-KW"/>
</dbReference>
<evidence type="ECO:0000256" key="3">
    <source>
        <dbReference type="ARBA" id="ARBA00022801"/>
    </source>
</evidence>
<keyword evidence="6" id="KW-0175">Coiled coil</keyword>
<sequence length="856" mass="94771">MLMTLLSIVVDVISFTVLAGDAGTAFDTSPPTRFDWRTRAASRVTPKHAHLTRKTRDKWPKRTGPPQIDLRPGEPYYEEYERYKGHFLGPLDAEQAEDEAVLRDRLSSWSVNRLKEEGYCITGLAAYWQEKRQFGRPVAAFSLGPGITLPPEHQFENGTQVLVSRFDPLKEEPLRGSVVSSSKTHLRVSFGEEFDVGDGCWRLDIGRSSIVFDRMRAAIGRLSSDVQSQESSPDAGSSDREYILQGTHLRDILLRSFRPPPTPAAADGEDTEPVDDRRPSSPFEDVLLDRDLSTQQPSPKSIFSADMRIQSWARRYSCQEPLVVEGDPVLSGLNATQIRAVAMMLDHRFTLVQGPPGTGKTKTIIEAVKLLKVHFETPQPILLCTYTNVAVDNLVEGLVAAGLNPLRVGYGGKVKASLLEHTLDHKLKIHPLAPKLEAAGAQVEDLEKRKQTLLIQISELRGKSRNGTKTVRLANMENAALTMDRQTWALKGKGFAIYQQMLRDIVHGADVVCSLLTSLLATSFTRMYAASMSTEPATLIPLMKGSQHVALIGDHKQLPPVITSPEAQAKGLGVSLFERLAEEGCVPSIMLDIQYRMHPRISHFPSHEFYDFSLRDGTVDASGVVASHLQPPYTSLLDLAPSAEPRQGPSVVFLHHDGGESMKDRSRVNITEANIVCSVVEDLLLHNPHLRGADIGIIAPYVAQISLLNRLLNMDTKNLARFQEVLGSHRAMQIPFIEVKTVDGFEGREKDVIVFSTVRNNSSGHIGFLADRRRLNVGLTRAKRGLVMVGNIETLKAGRTAKGGIVDALSPTARGSKGADAWRRYTKYLDEERLILRLDGEPLRKVLYGNLPDRAL</sequence>
<keyword evidence="12" id="KW-1185">Reference proteome</keyword>
<evidence type="ECO:0008006" key="13">
    <source>
        <dbReference type="Google" id="ProtNLM"/>
    </source>
</evidence>
<dbReference type="InterPro" id="IPR027417">
    <property type="entry name" value="P-loop_NTPase"/>
</dbReference>